<organism evidence="13 14">
    <name type="scientific">candidate division WOR-1 bacterium RIFCSPHIGHO2_01_FULL_53_15</name>
    <dbReference type="NCBI Taxonomy" id="1802564"/>
    <lineage>
        <taxon>Bacteria</taxon>
        <taxon>Bacillati</taxon>
        <taxon>Saganbacteria</taxon>
    </lineage>
</organism>
<dbReference type="GO" id="GO:0019878">
    <property type="term" value="P:lysine biosynthetic process via aminoadipic acid"/>
    <property type="evidence" value="ECO:0007669"/>
    <property type="project" value="TreeGrafter"/>
</dbReference>
<comment type="similarity">
    <text evidence="2">Belongs to the P-Pant transferase superfamily. Gsp/Sfp/HetI/AcpT family.</text>
</comment>
<evidence type="ECO:0000259" key="12">
    <source>
        <dbReference type="Pfam" id="PF01648"/>
    </source>
</evidence>
<dbReference type="NCBIfam" id="TIGR00556">
    <property type="entry name" value="pantethn_trn"/>
    <property type="match status" value="1"/>
</dbReference>
<keyword evidence="7 11" id="KW-0276">Fatty acid metabolism</keyword>
<dbReference type="PANTHER" id="PTHR12215:SF10">
    <property type="entry name" value="L-AMINOADIPATE-SEMIALDEHYDE DEHYDROGENASE-PHOSPHOPANTETHEINYL TRANSFERASE"/>
    <property type="match status" value="1"/>
</dbReference>
<comment type="function">
    <text evidence="11">Transfers the 4'-phosphopantetheine moiety from coenzyme A to a Ser of acyl-carrier-protein.</text>
</comment>
<proteinExistence type="inferred from homology"/>
<evidence type="ECO:0000256" key="8">
    <source>
        <dbReference type="ARBA" id="ARBA00022842"/>
    </source>
</evidence>
<keyword evidence="3 11" id="KW-0963">Cytoplasm</keyword>
<dbReference type="InterPro" id="IPR004568">
    <property type="entry name" value="Ppantetheine-prot_Trfase_dom"/>
</dbReference>
<dbReference type="EMBL" id="METM01000029">
    <property type="protein sequence ID" value="OGB89129.1"/>
    <property type="molecule type" value="Genomic_DNA"/>
</dbReference>
<dbReference type="Gene3D" id="3.90.470.20">
    <property type="entry name" value="4'-phosphopantetheinyl transferase domain"/>
    <property type="match status" value="1"/>
</dbReference>
<dbReference type="PANTHER" id="PTHR12215">
    <property type="entry name" value="PHOSPHOPANTETHEINE TRANSFERASE"/>
    <property type="match status" value="1"/>
</dbReference>
<comment type="caution">
    <text evidence="13">The sequence shown here is derived from an EMBL/GenBank/DDBJ whole genome shotgun (WGS) entry which is preliminary data.</text>
</comment>
<evidence type="ECO:0000256" key="1">
    <source>
        <dbReference type="ARBA" id="ARBA00001946"/>
    </source>
</evidence>
<name>A0A1F4PZR5_UNCSA</name>
<sequence>MIKGIGIDIIEIKRMKDAVKKYGDNFLNKVFTPRELKYCRSRRALKFPELAVRFAAKEAYSKAIGTGITGFGRKQNGISWQEIEVVNEKSGKPRLTVRGKLSKKAHVSLSHSRDYAVASVYVEN</sequence>
<evidence type="ECO:0000256" key="11">
    <source>
        <dbReference type="HAMAP-Rule" id="MF_00101"/>
    </source>
</evidence>
<evidence type="ECO:0000256" key="7">
    <source>
        <dbReference type="ARBA" id="ARBA00022832"/>
    </source>
</evidence>
<comment type="similarity">
    <text evidence="11">Belongs to the P-Pant transferase superfamily. AcpS family.</text>
</comment>
<evidence type="ECO:0000313" key="13">
    <source>
        <dbReference type="EMBL" id="OGB89129.1"/>
    </source>
</evidence>
<keyword evidence="4 11" id="KW-0444">Lipid biosynthesis</keyword>
<keyword evidence="10 11" id="KW-0275">Fatty acid biosynthesis</keyword>
<evidence type="ECO:0000256" key="4">
    <source>
        <dbReference type="ARBA" id="ARBA00022516"/>
    </source>
</evidence>
<protein>
    <recommendedName>
        <fullName evidence="11">Holo-[acyl-carrier-protein] synthase</fullName>
        <shortName evidence="11">Holo-ACP synthase</shortName>
        <ecNumber evidence="11">2.7.8.7</ecNumber>
    </recommendedName>
    <alternativeName>
        <fullName evidence="11">4'-phosphopantetheinyl transferase AcpS</fullName>
    </alternativeName>
</protein>
<keyword evidence="5 11" id="KW-0808">Transferase</keyword>
<accession>A0A1F4PZR5</accession>
<dbReference type="Proteomes" id="UP000178724">
    <property type="component" value="Unassembled WGS sequence"/>
</dbReference>
<dbReference type="InterPro" id="IPR037143">
    <property type="entry name" value="4-PPantetheinyl_Trfase_dom_sf"/>
</dbReference>
<evidence type="ECO:0000256" key="10">
    <source>
        <dbReference type="ARBA" id="ARBA00023160"/>
    </source>
</evidence>
<dbReference type="Pfam" id="PF01648">
    <property type="entry name" value="ACPS"/>
    <property type="match status" value="1"/>
</dbReference>
<evidence type="ECO:0000313" key="14">
    <source>
        <dbReference type="Proteomes" id="UP000178724"/>
    </source>
</evidence>
<dbReference type="GO" id="GO:0008897">
    <property type="term" value="F:holo-[acyl-carrier-protein] synthase activity"/>
    <property type="evidence" value="ECO:0007669"/>
    <property type="project" value="UniProtKB-UniRule"/>
</dbReference>
<dbReference type="AlphaFoldDB" id="A0A1F4PZR5"/>
<evidence type="ECO:0000256" key="6">
    <source>
        <dbReference type="ARBA" id="ARBA00022723"/>
    </source>
</evidence>
<reference evidence="13 14" key="1">
    <citation type="journal article" date="2016" name="Nat. Commun.">
        <title>Thousands of microbial genomes shed light on interconnected biogeochemical processes in an aquifer system.</title>
        <authorList>
            <person name="Anantharaman K."/>
            <person name="Brown C.T."/>
            <person name="Hug L.A."/>
            <person name="Sharon I."/>
            <person name="Castelle C.J."/>
            <person name="Probst A.J."/>
            <person name="Thomas B.C."/>
            <person name="Singh A."/>
            <person name="Wilkins M.J."/>
            <person name="Karaoz U."/>
            <person name="Brodie E.L."/>
            <person name="Williams K.H."/>
            <person name="Hubbard S.S."/>
            <person name="Banfield J.F."/>
        </authorList>
    </citation>
    <scope>NUCLEOTIDE SEQUENCE [LARGE SCALE GENOMIC DNA]</scope>
</reference>
<evidence type="ECO:0000256" key="9">
    <source>
        <dbReference type="ARBA" id="ARBA00023098"/>
    </source>
</evidence>
<dbReference type="InterPro" id="IPR008278">
    <property type="entry name" value="4-PPantetheinyl_Trfase_dom"/>
</dbReference>
<comment type="subcellular location">
    <subcellularLocation>
        <location evidence="11">Cytoplasm</location>
    </subcellularLocation>
</comment>
<evidence type="ECO:0000256" key="5">
    <source>
        <dbReference type="ARBA" id="ARBA00022679"/>
    </source>
</evidence>
<keyword evidence="9 11" id="KW-0443">Lipid metabolism</keyword>
<dbReference type="GO" id="GO:0005829">
    <property type="term" value="C:cytosol"/>
    <property type="evidence" value="ECO:0007669"/>
    <property type="project" value="TreeGrafter"/>
</dbReference>
<dbReference type="GO" id="GO:0006633">
    <property type="term" value="P:fatty acid biosynthetic process"/>
    <property type="evidence" value="ECO:0007669"/>
    <property type="project" value="UniProtKB-UniRule"/>
</dbReference>
<gene>
    <name evidence="11" type="primary">acpS</name>
    <name evidence="13" type="ORF">A2625_02270</name>
</gene>
<dbReference type="GO" id="GO:0000287">
    <property type="term" value="F:magnesium ion binding"/>
    <property type="evidence" value="ECO:0007669"/>
    <property type="project" value="UniProtKB-UniRule"/>
</dbReference>
<feature type="binding site" evidence="11">
    <location>
        <position position="8"/>
    </location>
    <ligand>
        <name>Mg(2+)</name>
        <dbReference type="ChEBI" id="CHEBI:18420"/>
    </ligand>
</feature>
<feature type="binding site" evidence="11">
    <location>
        <position position="58"/>
    </location>
    <ligand>
        <name>Mg(2+)</name>
        <dbReference type="ChEBI" id="CHEBI:18420"/>
    </ligand>
</feature>
<dbReference type="InterPro" id="IPR050559">
    <property type="entry name" value="P-Pant_transferase_sf"/>
</dbReference>
<evidence type="ECO:0000256" key="2">
    <source>
        <dbReference type="ARBA" id="ARBA00010990"/>
    </source>
</evidence>
<dbReference type="InterPro" id="IPR002582">
    <property type="entry name" value="ACPS"/>
</dbReference>
<feature type="domain" description="4'-phosphopantetheinyl transferase" evidence="12">
    <location>
        <begin position="4"/>
        <end position="118"/>
    </location>
</feature>
<evidence type="ECO:0000256" key="3">
    <source>
        <dbReference type="ARBA" id="ARBA00022490"/>
    </source>
</evidence>
<dbReference type="EC" id="2.7.8.7" evidence="11"/>
<dbReference type="NCBIfam" id="TIGR00516">
    <property type="entry name" value="acpS"/>
    <property type="match status" value="1"/>
</dbReference>
<dbReference type="HAMAP" id="MF_00101">
    <property type="entry name" value="AcpS"/>
    <property type="match status" value="1"/>
</dbReference>
<comment type="cofactor">
    <cofactor evidence="1 11">
        <name>Mg(2+)</name>
        <dbReference type="ChEBI" id="CHEBI:18420"/>
    </cofactor>
</comment>
<keyword evidence="6 11" id="KW-0479">Metal-binding</keyword>
<keyword evidence="8 11" id="KW-0460">Magnesium</keyword>
<comment type="catalytic activity">
    <reaction evidence="11">
        <text>apo-[ACP] + CoA = holo-[ACP] + adenosine 3',5'-bisphosphate + H(+)</text>
        <dbReference type="Rhea" id="RHEA:12068"/>
        <dbReference type="Rhea" id="RHEA-COMP:9685"/>
        <dbReference type="Rhea" id="RHEA-COMP:9690"/>
        <dbReference type="ChEBI" id="CHEBI:15378"/>
        <dbReference type="ChEBI" id="CHEBI:29999"/>
        <dbReference type="ChEBI" id="CHEBI:57287"/>
        <dbReference type="ChEBI" id="CHEBI:58343"/>
        <dbReference type="ChEBI" id="CHEBI:64479"/>
        <dbReference type="EC" id="2.7.8.7"/>
    </reaction>
</comment>
<dbReference type="SUPFAM" id="SSF56214">
    <property type="entry name" value="4'-phosphopantetheinyl transferase"/>
    <property type="match status" value="1"/>
</dbReference>